<dbReference type="VEuPathDB" id="FungiDB:PSHT_11540"/>
<reference evidence="3" key="2">
    <citation type="journal article" date="2018" name="BMC Genomics">
        <title>Genomic insights into host adaptation between the wheat stripe rust pathogen (Puccinia striiformis f. sp. tritici) and the barley stripe rust pathogen (Puccinia striiformis f. sp. hordei).</title>
        <authorList>
            <person name="Xia C."/>
            <person name="Wang M."/>
            <person name="Yin C."/>
            <person name="Cornejo O.E."/>
            <person name="Hulbert S.H."/>
            <person name="Chen X."/>
        </authorList>
    </citation>
    <scope>NUCLEOTIDE SEQUENCE [LARGE SCALE GENOMIC DNA]</scope>
    <source>
        <strain evidence="3">93TX-2</strain>
    </source>
</reference>
<name>A0A2S4V2P8_9BASI</name>
<keyword evidence="3" id="KW-1185">Reference proteome</keyword>
<evidence type="ECO:0000313" key="2">
    <source>
        <dbReference type="EMBL" id="POW03777.1"/>
    </source>
</evidence>
<gene>
    <name evidence="2" type="ORF">PSHT_11540</name>
</gene>
<comment type="caution">
    <text evidence="2">The sequence shown here is derived from an EMBL/GenBank/DDBJ whole genome shotgun (WGS) entry which is preliminary data.</text>
</comment>
<dbReference type="EMBL" id="PKSM01000193">
    <property type="protein sequence ID" value="POW03777.1"/>
    <property type="molecule type" value="Genomic_DNA"/>
</dbReference>
<organism evidence="2 3">
    <name type="scientific">Puccinia striiformis</name>
    <dbReference type="NCBI Taxonomy" id="27350"/>
    <lineage>
        <taxon>Eukaryota</taxon>
        <taxon>Fungi</taxon>
        <taxon>Dikarya</taxon>
        <taxon>Basidiomycota</taxon>
        <taxon>Pucciniomycotina</taxon>
        <taxon>Pucciniomycetes</taxon>
        <taxon>Pucciniales</taxon>
        <taxon>Pucciniaceae</taxon>
        <taxon>Puccinia</taxon>
    </lineage>
</organism>
<protein>
    <submittedName>
        <fullName evidence="2">Uncharacterized protein</fullName>
    </submittedName>
</protein>
<evidence type="ECO:0000256" key="1">
    <source>
        <dbReference type="SAM" id="MobiDB-lite"/>
    </source>
</evidence>
<sequence>MTENFNFSGAGATKMYMWRFITSDPTKRETAGKTRPNYCPYAPPGNGSGDSDIEVLIDLEPLETDSEGEGDQHPSNANVYLSDLEDLDPSDFKICTEIPNLIDLDPAPPPPPPPHILDGPAYDVIPIDKVDLLNQFDALHLSISSSSD</sequence>
<dbReference type="Proteomes" id="UP000238274">
    <property type="component" value="Unassembled WGS sequence"/>
</dbReference>
<accession>A0A2S4V2P8</accession>
<evidence type="ECO:0000313" key="3">
    <source>
        <dbReference type="Proteomes" id="UP000238274"/>
    </source>
</evidence>
<reference evidence="3" key="3">
    <citation type="journal article" date="2018" name="Mol. Plant Microbe Interact.">
        <title>Genome sequence resources for the wheat stripe rust pathogen (Puccinia striiformis f. sp. tritici) and the barley stripe rust pathogen (Puccinia striiformis f. sp. hordei).</title>
        <authorList>
            <person name="Xia C."/>
            <person name="Wang M."/>
            <person name="Yin C."/>
            <person name="Cornejo O.E."/>
            <person name="Hulbert S.H."/>
            <person name="Chen X."/>
        </authorList>
    </citation>
    <scope>NUCLEOTIDE SEQUENCE [LARGE SCALE GENOMIC DNA]</scope>
    <source>
        <strain evidence="3">93TX-2</strain>
    </source>
</reference>
<reference evidence="2 3" key="1">
    <citation type="submission" date="2017-12" db="EMBL/GenBank/DDBJ databases">
        <title>Gene loss provides genomic basis for host adaptation in cereal stripe rust fungi.</title>
        <authorList>
            <person name="Xia C."/>
        </authorList>
    </citation>
    <scope>NUCLEOTIDE SEQUENCE [LARGE SCALE GENOMIC DNA]</scope>
    <source>
        <strain evidence="2 3">93TX-2</strain>
    </source>
</reference>
<dbReference type="AlphaFoldDB" id="A0A2S4V2P8"/>
<feature type="region of interest" description="Disordered" evidence="1">
    <location>
        <begin position="26"/>
        <end position="51"/>
    </location>
</feature>
<proteinExistence type="predicted"/>